<comment type="caution">
    <text evidence="13">The sequence shown here is derived from an EMBL/GenBank/DDBJ whole genome shotgun (WGS) entry which is preliminary data.</text>
</comment>
<evidence type="ECO:0000313" key="14">
    <source>
        <dbReference type="Proteomes" id="UP001565200"/>
    </source>
</evidence>
<accession>A0ABV4CT42</accession>
<evidence type="ECO:0000256" key="3">
    <source>
        <dbReference type="ARBA" id="ARBA00004479"/>
    </source>
</evidence>
<evidence type="ECO:0000256" key="9">
    <source>
        <dbReference type="ARBA" id="ARBA00022989"/>
    </source>
</evidence>
<comment type="cofactor">
    <cofactor evidence="2">
        <name>Co(2+)</name>
        <dbReference type="ChEBI" id="CHEBI:48828"/>
    </cofactor>
</comment>
<gene>
    <name evidence="13" type="ORF">AAK873_02865</name>
</gene>
<dbReference type="InterPro" id="IPR002816">
    <property type="entry name" value="TraB/PrgY/GumN_fam"/>
</dbReference>
<dbReference type="EMBL" id="JBCLPP010000005">
    <property type="protein sequence ID" value="MEY8244559.1"/>
    <property type="molecule type" value="Genomic_DNA"/>
</dbReference>
<evidence type="ECO:0000256" key="2">
    <source>
        <dbReference type="ARBA" id="ARBA00001941"/>
    </source>
</evidence>
<dbReference type="Proteomes" id="UP001565200">
    <property type="component" value="Unassembled WGS sequence"/>
</dbReference>
<keyword evidence="14" id="KW-1185">Reference proteome</keyword>
<keyword evidence="12" id="KW-0325">Glycoprotein</keyword>
<keyword evidence="4" id="KW-0645">Protease</keyword>
<keyword evidence="9" id="KW-1133">Transmembrane helix</keyword>
<comment type="cofactor">
    <cofactor evidence="1">
        <name>Mn(2+)</name>
        <dbReference type="ChEBI" id="CHEBI:29035"/>
    </cofactor>
</comment>
<keyword evidence="10" id="KW-0482">Metalloprotease</keyword>
<dbReference type="PANTHER" id="PTHR31120">
    <property type="entry name" value="METALLOPROTEASE TIKI"/>
    <property type="match status" value="1"/>
</dbReference>
<comment type="subcellular location">
    <subcellularLocation>
        <location evidence="3">Membrane</location>
        <topology evidence="3">Single-pass type I membrane protein</topology>
    </subcellularLocation>
</comment>
<evidence type="ECO:0000256" key="4">
    <source>
        <dbReference type="ARBA" id="ARBA00022670"/>
    </source>
</evidence>
<keyword evidence="7" id="KW-0732">Signal</keyword>
<evidence type="ECO:0000256" key="10">
    <source>
        <dbReference type="ARBA" id="ARBA00023049"/>
    </source>
</evidence>
<evidence type="ECO:0000256" key="5">
    <source>
        <dbReference type="ARBA" id="ARBA00022692"/>
    </source>
</evidence>
<evidence type="ECO:0000256" key="8">
    <source>
        <dbReference type="ARBA" id="ARBA00022801"/>
    </source>
</evidence>
<keyword evidence="5" id="KW-0812">Transmembrane</keyword>
<keyword evidence="11" id="KW-0472">Membrane</keyword>
<dbReference type="InterPro" id="IPR040230">
    <property type="entry name" value="TIKI1/2-like"/>
</dbReference>
<evidence type="ECO:0000256" key="11">
    <source>
        <dbReference type="ARBA" id="ARBA00023136"/>
    </source>
</evidence>
<reference evidence="13 14" key="1">
    <citation type="submission" date="2024-03" db="EMBL/GenBank/DDBJ databases">
        <title>Mouse gut bacterial collection (mGBC) of GemPharmatech.</title>
        <authorList>
            <person name="He Y."/>
            <person name="Dong L."/>
            <person name="Wu D."/>
            <person name="Gao X."/>
            <person name="Lin Z."/>
        </authorList>
    </citation>
    <scope>NUCLEOTIDE SEQUENCE [LARGE SCALE GENOMIC DNA]</scope>
    <source>
        <strain evidence="13 14">54-13</strain>
    </source>
</reference>
<protein>
    <submittedName>
        <fullName evidence="13">TraB/GumN family protein</fullName>
    </submittedName>
</protein>
<organism evidence="13 14">
    <name type="scientific">Heminiphilus faecis</name>
    <dbReference type="NCBI Taxonomy" id="2601703"/>
    <lineage>
        <taxon>Bacteria</taxon>
        <taxon>Pseudomonadati</taxon>
        <taxon>Bacteroidota</taxon>
        <taxon>Bacteroidia</taxon>
        <taxon>Bacteroidales</taxon>
        <taxon>Muribaculaceae</taxon>
        <taxon>Heminiphilus</taxon>
    </lineage>
</organism>
<dbReference type="RefSeq" id="WP_205523752.1">
    <property type="nucleotide sequence ID" value="NZ_JBCLPP010000005.1"/>
</dbReference>
<keyword evidence="8" id="KW-0378">Hydrolase</keyword>
<sequence length="285" mass="30757">MALLLSAGAANSQLLWKISGKDAKGDSYLFGTHHIAPVSLIDTTAGLKDAIAGVDAVYGEIDMSEMTSPSAQQVIMSAAMAPADSTVTKLLTAQQIDSVNAVLGKYTNGMLKLDQLAMFKPRMIDTQLGMLQSMVAFPEFNGQEQLDNTIQLKGRELGKSIKGFETLEQQMSMLMGGSMAEQASDLMESVRKDGEASDKAHKLADAYMSADINTIEKMFLDPDLGMDEKTRRMLIDDRNADWLKQLSSILPSESVFIAVGAGHLIGDTGLIKELQKAGYTVTPVK</sequence>
<proteinExistence type="predicted"/>
<evidence type="ECO:0000256" key="6">
    <source>
        <dbReference type="ARBA" id="ARBA00022723"/>
    </source>
</evidence>
<evidence type="ECO:0000313" key="13">
    <source>
        <dbReference type="EMBL" id="MEY8244559.1"/>
    </source>
</evidence>
<dbReference type="PANTHER" id="PTHR31120:SF6">
    <property type="entry name" value="METALLOPROTEASE TIKI HOMOLOG"/>
    <property type="match status" value="1"/>
</dbReference>
<evidence type="ECO:0000256" key="1">
    <source>
        <dbReference type="ARBA" id="ARBA00001936"/>
    </source>
</evidence>
<keyword evidence="6" id="KW-0479">Metal-binding</keyword>
<evidence type="ECO:0000256" key="7">
    <source>
        <dbReference type="ARBA" id="ARBA00022729"/>
    </source>
</evidence>
<dbReference type="CDD" id="cd14789">
    <property type="entry name" value="Tiki"/>
    <property type="match status" value="1"/>
</dbReference>
<name>A0ABV4CT42_9BACT</name>
<dbReference type="Pfam" id="PF01963">
    <property type="entry name" value="TraB_PrgY_gumN"/>
    <property type="match status" value="1"/>
</dbReference>
<evidence type="ECO:0000256" key="12">
    <source>
        <dbReference type="ARBA" id="ARBA00023180"/>
    </source>
</evidence>